<proteinExistence type="predicted"/>
<name>A0A644ZI66_9ZZZZ</name>
<sequence>MRVSHGKKHRAERETKKSRIEHCLNRQAVQEKYRCKDAREQDQHDNQLGLPLHIGPQHSHSTL</sequence>
<feature type="compositionally biased region" description="Basic residues" evidence="1">
    <location>
        <begin position="1"/>
        <end position="10"/>
    </location>
</feature>
<accession>A0A644ZI66</accession>
<feature type="region of interest" description="Disordered" evidence="1">
    <location>
        <begin position="34"/>
        <end position="63"/>
    </location>
</feature>
<dbReference type="EMBL" id="VSSQ01007975">
    <property type="protein sequence ID" value="MPM37514.1"/>
    <property type="molecule type" value="Genomic_DNA"/>
</dbReference>
<feature type="compositionally biased region" description="Basic and acidic residues" evidence="1">
    <location>
        <begin position="11"/>
        <end position="22"/>
    </location>
</feature>
<dbReference type="AlphaFoldDB" id="A0A644ZI66"/>
<protein>
    <submittedName>
        <fullName evidence="2">Uncharacterized protein</fullName>
    </submittedName>
</protein>
<comment type="caution">
    <text evidence="2">The sequence shown here is derived from an EMBL/GenBank/DDBJ whole genome shotgun (WGS) entry which is preliminary data.</text>
</comment>
<gene>
    <name evidence="2" type="ORF">SDC9_84132</name>
</gene>
<organism evidence="2">
    <name type="scientific">bioreactor metagenome</name>
    <dbReference type="NCBI Taxonomy" id="1076179"/>
    <lineage>
        <taxon>unclassified sequences</taxon>
        <taxon>metagenomes</taxon>
        <taxon>ecological metagenomes</taxon>
    </lineage>
</organism>
<evidence type="ECO:0000313" key="2">
    <source>
        <dbReference type="EMBL" id="MPM37514.1"/>
    </source>
</evidence>
<evidence type="ECO:0000256" key="1">
    <source>
        <dbReference type="SAM" id="MobiDB-lite"/>
    </source>
</evidence>
<feature type="compositionally biased region" description="Basic and acidic residues" evidence="1">
    <location>
        <begin position="34"/>
        <end position="45"/>
    </location>
</feature>
<reference evidence="2" key="1">
    <citation type="submission" date="2019-08" db="EMBL/GenBank/DDBJ databases">
        <authorList>
            <person name="Kucharzyk K."/>
            <person name="Murdoch R.W."/>
            <person name="Higgins S."/>
            <person name="Loffler F."/>
        </authorList>
    </citation>
    <scope>NUCLEOTIDE SEQUENCE</scope>
</reference>
<feature type="region of interest" description="Disordered" evidence="1">
    <location>
        <begin position="1"/>
        <end position="22"/>
    </location>
</feature>